<dbReference type="AlphaFoldDB" id="A0A9D4X4I4"/>
<comment type="caution">
    <text evidence="1">The sequence shown here is derived from an EMBL/GenBank/DDBJ whole genome shotgun (WGS) entry which is preliminary data.</text>
</comment>
<dbReference type="Proteomes" id="UP001058974">
    <property type="component" value="Chromosome 5"/>
</dbReference>
<evidence type="ECO:0000313" key="2">
    <source>
        <dbReference type="Proteomes" id="UP001058974"/>
    </source>
</evidence>
<sequence>MKIDSAKACEKMSWSFVKKVLLEISLPDNEVDKGYWDGIKTGRNGPIVSHLMFTDDLLIFGKAKEKKIRKVHKVLDKFCGISGIVL</sequence>
<organism evidence="1 2">
    <name type="scientific">Pisum sativum</name>
    <name type="common">Garden pea</name>
    <name type="synonym">Lathyrus oleraceus</name>
    <dbReference type="NCBI Taxonomy" id="3888"/>
    <lineage>
        <taxon>Eukaryota</taxon>
        <taxon>Viridiplantae</taxon>
        <taxon>Streptophyta</taxon>
        <taxon>Embryophyta</taxon>
        <taxon>Tracheophyta</taxon>
        <taxon>Spermatophyta</taxon>
        <taxon>Magnoliopsida</taxon>
        <taxon>eudicotyledons</taxon>
        <taxon>Gunneridae</taxon>
        <taxon>Pentapetalae</taxon>
        <taxon>rosids</taxon>
        <taxon>fabids</taxon>
        <taxon>Fabales</taxon>
        <taxon>Fabaceae</taxon>
        <taxon>Papilionoideae</taxon>
        <taxon>50 kb inversion clade</taxon>
        <taxon>NPAAA clade</taxon>
        <taxon>Hologalegina</taxon>
        <taxon>IRL clade</taxon>
        <taxon>Fabeae</taxon>
        <taxon>Lathyrus</taxon>
    </lineage>
</organism>
<gene>
    <name evidence="1" type="ORF">KIW84_057875</name>
</gene>
<name>A0A9D4X4I4_PEA</name>
<proteinExistence type="predicted"/>
<keyword evidence="2" id="KW-1185">Reference proteome</keyword>
<accession>A0A9D4X4I4</accession>
<protein>
    <submittedName>
        <fullName evidence="1">Uncharacterized protein</fullName>
    </submittedName>
</protein>
<dbReference type="Gramene" id="Psat05G0787500-T1">
    <property type="protein sequence ID" value="KAI5413464.1"/>
    <property type="gene ID" value="KIW84_057875"/>
</dbReference>
<reference evidence="1 2" key="1">
    <citation type="journal article" date="2022" name="Nat. Genet.">
        <title>Improved pea reference genome and pan-genome highlight genomic features and evolutionary characteristics.</title>
        <authorList>
            <person name="Yang T."/>
            <person name="Liu R."/>
            <person name="Luo Y."/>
            <person name="Hu S."/>
            <person name="Wang D."/>
            <person name="Wang C."/>
            <person name="Pandey M.K."/>
            <person name="Ge S."/>
            <person name="Xu Q."/>
            <person name="Li N."/>
            <person name="Li G."/>
            <person name="Huang Y."/>
            <person name="Saxena R.K."/>
            <person name="Ji Y."/>
            <person name="Li M."/>
            <person name="Yan X."/>
            <person name="He Y."/>
            <person name="Liu Y."/>
            <person name="Wang X."/>
            <person name="Xiang C."/>
            <person name="Varshney R.K."/>
            <person name="Ding H."/>
            <person name="Gao S."/>
            <person name="Zong X."/>
        </authorList>
    </citation>
    <scope>NUCLEOTIDE SEQUENCE [LARGE SCALE GENOMIC DNA]</scope>
    <source>
        <strain evidence="1 2">cv. Zhongwan 6</strain>
    </source>
</reference>
<evidence type="ECO:0000313" key="1">
    <source>
        <dbReference type="EMBL" id="KAI5413464.1"/>
    </source>
</evidence>
<dbReference type="EMBL" id="JAMSHJ010000005">
    <property type="protein sequence ID" value="KAI5413464.1"/>
    <property type="molecule type" value="Genomic_DNA"/>
</dbReference>